<proteinExistence type="predicted"/>
<dbReference type="Proteomes" id="UP000749559">
    <property type="component" value="Unassembled WGS sequence"/>
</dbReference>
<feature type="region of interest" description="Disordered" evidence="1">
    <location>
        <begin position="53"/>
        <end position="74"/>
    </location>
</feature>
<comment type="caution">
    <text evidence="2">The sequence shown here is derived from an EMBL/GenBank/DDBJ whole genome shotgun (WGS) entry which is preliminary data.</text>
</comment>
<dbReference type="PANTHER" id="PTHR13147">
    <property type="entry name" value="FOUR-JOINTED BOX PROTEIN 1"/>
    <property type="match status" value="1"/>
</dbReference>
<reference evidence="2" key="1">
    <citation type="submission" date="2022-03" db="EMBL/GenBank/DDBJ databases">
        <authorList>
            <person name="Martin C."/>
        </authorList>
    </citation>
    <scope>NUCLEOTIDE SEQUENCE</scope>
</reference>
<dbReference type="GO" id="GO:0005615">
    <property type="term" value="C:extracellular space"/>
    <property type="evidence" value="ECO:0007669"/>
    <property type="project" value="TreeGrafter"/>
</dbReference>
<protein>
    <submittedName>
        <fullName evidence="2">Uncharacterized protein</fullName>
    </submittedName>
</protein>
<dbReference type="AlphaFoldDB" id="A0A8J1TFG2"/>
<dbReference type="InterPro" id="IPR024868">
    <property type="entry name" value="FJX1/FJ"/>
</dbReference>
<evidence type="ECO:0000313" key="2">
    <source>
        <dbReference type="EMBL" id="CAH1798333.1"/>
    </source>
</evidence>
<dbReference type="OrthoDB" id="10055077at2759"/>
<evidence type="ECO:0000256" key="1">
    <source>
        <dbReference type="SAM" id="MobiDB-lite"/>
    </source>
</evidence>
<evidence type="ECO:0000313" key="3">
    <source>
        <dbReference type="Proteomes" id="UP000749559"/>
    </source>
</evidence>
<feature type="compositionally biased region" description="Basic and acidic residues" evidence="1">
    <location>
        <begin position="208"/>
        <end position="225"/>
    </location>
</feature>
<dbReference type="GO" id="GO:0007267">
    <property type="term" value="P:cell-cell signaling"/>
    <property type="evidence" value="ECO:0007669"/>
    <property type="project" value="TreeGrafter"/>
</dbReference>
<keyword evidence="3" id="KW-1185">Reference proteome</keyword>
<accession>A0A8J1TFG2</accession>
<dbReference type="EMBL" id="CAIIXF020000011">
    <property type="protein sequence ID" value="CAH1798333.1"/>
    <property type="molecule type" value="Genomic_DNA"/>
</dbReference>
<gene>
    <name evidence="2" type="ORF">OFUS_LOCUS22486</name>
</gene>
<dbReference type="PRINTS" id="PR02072">
    <property type="entry name" value="4JOINTEDBOX1"/>
</dbReference>
<feature type="region of interest" description="Disordered" evidence="1">
    <location>
        <begin position="206"/>
        <end position="225"/>
    </location>
</feature>
<name>A0A8J1TFG2_OWEFU</name>
<organism evidence="2 3">
    <name type="scientific">Owenia fusiformis</name>
    <name type="common">Polychaete worm</name>
    <dbReference type="NCBI Taxonomy" id="6347"/>
    <lineage>
        <taxon>Eukaryota</taxon>
        <taxon>Metazoa</taxon>
        <taxon>Spiralia</taxon>
        <taxon>Lophotrochozoa</taxon>
        <taxon>Annelida</taxon>
        <taxon>Polychaeta</taxon>
        <taxon>Sedentaria</taxon>
        <taxon>Canalipalpata</taxon>
        <taxon>Sabellida</taxon>
        <taxon>Oweniida</taxon>
        <taxon>Oweniidae</taxon>
        <taxon>Owenia</taxon>
    </lineage>
</organism>
<dbReference type="PANTHER" id="PTHR13147:SF5">
    <property type="entry name" value="FOUR-JOINTED BOX PROTEIN 1"/>
    <property type="match status" value="1"/>
</dbReference>
<sequence length="544" mass="62380">MMKLRSGAVLMMGFAFTLGLFLGLVLQLPGVSIHNSPSSPRWRPIDPYNAKLNYHKRNDDQPSGMLYSRTSDSDRLRSEGFGSIEPLDALKRLPQRDLLVNRERRSWSRKNVDDTSDKLENNRRSFLINEFKHSQVIKDQNQLESLEISSPAEGFNTHDVTDDASVNNYVNSAGNIEKVEGVSDDGLAKADKFKVVQYMKIYGSNKLPPERTKQHSPSEPKKMPYSDKLSDIVSGVLWADAIERIIPAGFSKDDTLAWRAVVANGSVSRMVEGTDCGRMQNRRIWYSDGQSACARYRINMEQLQGEIFSFYLSRLLGINHVPPAVMTTVDSKIDKWSNVRNDIDSAQWSRDKPVIISQWVNNLTPAFIPSEFQHNDSSLIPANLLTTKSSSELVELAQWSDLVIFDYLTANVDRVVNNMFNRQWNPDMMQSPAHNLETSTKNNFLVFIDNELGLLHSYRLLDRYDHFHEHLLASVCIFRRRTVKQIESLHKQKNIALLLRTLFEQSEKLHNMVPFIPNKNLSILQNRIDKVYKQIQSCKTKYHT</sequence>